<dbReference type="EMBL" id="FOIM01000008">
    <property type="protein sequence ID" value="SET56787.1"/>
    <property type="molecule type" value="Genomic_DNA"/>
</dbReference>
<dbReference type="Pfam" id="PF03372">
    <property type="entry name" value="Exo_endo_phos"/>
    <property type="match status" value="1"/>
</dbReference>
<dbReference type="Proteomes" id="UP000198508">
    <property type="component" value="Unassembled WGS sequence"/>
</dbReference>
<sequence length="359" mass="39065">MKLMTLNTHSLVEPGYENKLKLFAEVVLRERPDVIALQEVNQSLGEPAVERERLLALGFVECRDCARRVEKAAIEAGAEAGESGEDVEYGAGGRCAEVPVRADNHAYRLAGLLAEGGAPYFWTWVPAKVGYGRYDEGTALFSRLPIAEAEWMYLTGSWDYKNWKTRKALGITVDFDGTRCRFFSLHMGWWKDEDEPFAGQWERLSGYLRSVPGDVCFLMGDFNSPAGLQGEGWQLVSGSGWLDTYGLAAAKDDGVTVGGVIDGWRDDARNADGTAPDAEGAENAEVAENAEGAGNTEGAGVAEAAPENGMRIDYIWVNREIPVLRSQVICNGINGPVVSDHYGVMIECEPDKCPGRGGL</sequence>
<keyword evidence="1" id="KW-0378">Hydrolase</keyword>
<evidence type="ECO:0000313" key="4">
    <source>
        <dbReference type="Proteomes" id="UP000198508"/>
    </source>
</evidence>
<organism evidence="3 4">
    <name type="scientific">Enterocloster lavalensis</name>
    <dbReference type="NCBI Taxonomy" id="460384"/>
    <lineage>
        <taxon>Bacteria</taxon>
        <taxon>Bacillati</taxon>
        <taxon>Bacillota</taxon>
        <taxon>Clostridia</taxon>
        <taxon>Lachnospirales</taxon>
        <taxon>Lachnospiraceae</taxon>
        <taxon>Enterocloster</taxon>
    </lineage>
</organism>
<dbReference type="GO" id="GO:0016787">
    <property type="term" value="F:hydrolase activity"/>
    <property type="evidence" value="ECO:0007669"/>
    <property type="project" value="UniProtKB-KW"/>
</dbReference>
<dbReference type="SUPFAM" id="SSF56219">
    <property type="entry name" value="DNase I-like"/>
    <property type="match status" value="1"/>
</dbReference>
<dbReference type="CDD" id="cd09079">
    <property type="entry name" value="RgfB-like"/>
    <property type="match status" value="1"/>
</dbReference>
<dbReference type="InterPro" id="IPR036691">
    <property type="entry name" value="Endo/exonu/phosph_ase_sf"/>
</dbReference>
<dbReference type="STRING" id="460384.SAMN05216313_108151"/>
<accession>A0A1I0FFL0</accession>
<evidence type="ECO:0000256" key="1">
    <source>
        <dbReference type="ARBA" id="ARBA00022801"/>
    </source>
</evidence>
<evidence type="ECO:0000313" key="3">
    <source>
        <dbReference type="EMBL" id="SET56787.1"/>
    </source>
</evidence>
<protein>
    <submittedName>
        <fullName evidence="3">Maltose 6'-phosphate phosphatase</fullName>
    </submittedName>
</protein>
<dbReference type="AlphaFoldDB" id="A0A1I0FFL0"/>
<dbReference type="PANTHER" id="PTHR15822">
    <property type="entry name" value="TRAF AND TNF RECEPTOR-ASSOCIATED PROTEIN"/>
    <property type="match status" value="1"/>
</dbReference>
<feature type="domain" description="Endonuclease/exonuclease/phosphatase" evidence="2">
    <location>
        <begin position="4"/>
        <end position="341"/>
    </location>
</feature>
<dbReference type="RefSeq" id="WP_139201147.1">
    <property type="nucleotide sequence ID" value="NZ_DAINWJ010000066.1"/>
</dbReference>
<dbReference type="Gene3D" id="3.60.10.10">
    <property type="entry name" value="Endonuclease/exonuclease/phosphatase"/>
    <property type="match status" value="1"/>
</dbReference>
<evidence type="ECO:0000259" key="2">
    <source>
        <dbReference type="Pfam" id="PF03372"/>
    </source>
</evidence>
<gene>
    <name evidence="3" type="ORF">SAMN05216313_108151</name>
</gene>
<name>A0A1I0FFL0_9FIRM</name>
<dbReference type="InterPro" id="IPR005135">
    <property type="entry name" value="Endo/exonuclease/phosphatase"/>
</dbReference>
<dbReference type="PANTHER" id="PTHR15822:SF23">
    <property type="entry name" value="ENDONUCLEASE_EXONUCLEASE_PHOSPHATASE FAMILY PROTEIN"/>
    <property type="match status" value="1"/>
</dbReference>
<proteinExistence type="predicted"/>
<reference evidence="4" key="1">
    <citation type="submission" date="2016-10" db="EMBL/GenBank/DDBJ databases">
        <authorList>
            <person name="Varghese N."/>
            <person name="Submissions S."/>
        </authorList>
    </citation>
    <scope>NUCLEOTIDE SEQUENCE [LARGE SCALE GENOMIC DNA]</scope>
    <source>
        <strain evidence="4">NLAE-zl-G277</strain>
    </source>
</reference>
<dbReference type="InterPro" id="IPR051547">
    <property type="entry name" value="TDP2-like"/>
</dbReference>
<keyword evidence="4" id="KW-1185">Reference proteome</keyword>